<feature type="coiled-coil region" evidence="1">
    <location>
        <begin position="7"/>
        <end position="48"/>
    </location>
</feature>
<evidence type="ECO:0000256" key="2">
    <source>
        <dbReference type="SAM" id="MobiDB-lite"/>
    </source>
</evidence>
<comment type="caution">
    <text evidence="3">The sequence shown here is derived from an EMBL/GenBank/DDBJ whole genome shotgun (WGS) entry which is preliminary data.</text>
</comment>
<evidence type="ECO:0000256" key="1">
    <source>
        <dbReference type="SAM" id="Coils"/>
    </source>
</evidence>
<keyword evidence="1" id="KW-0175">Coiled coil</keyword>
<gene>
    <name evidence="3" type="ORF">A3C93_03280</name>
</gene>
<reference evidence="3 4" key="1">
    <citation type="journal article" date="2016" name="Nat. Commun.">
        <title>Thousands of microbial genomes shed light on interconnected biogeochemical processes in an aquifer system.</title>
        <authorList>
            <person name="Anantharaman K."/>
            <person name="Brown C.T."/>
            <person name="Hug L.A."/>
            <person name="Sharon I."/>
            <person name="Castelle C.J."/>
            <person name="Probst A.J."/>
            <person name="Thomas B.C."/>
            <person name="Singh A."/>
            <person name="Wilkins M.J."/>
            <person name="Karaoz U."/>
            <person name="Brodie E.L."/>
            <person name="Williams K.H."/>
            <person name="Hubbard S.S."/>
            <person name="Banfield J.F."/>
        </authorList>
    </citation>
    <scope>NUCLEOTIDE SEQUENCE [LARGE SCALE GENOMIC DNA]</scope>
</reference>
<evidence type="ECO:0000313" key="4">
    <source>
        <dbReference type="Proteomes" id="UP000178636"/>
    </source>
</evidence>
<protein>
    <submittedName>
        <fullName evidence="3">Uncharacterized protein</fullName>
    </submittedName>
</protein>
<proteinExistence type="predicted"/>
<feature type="region of interest" description="Disordered" evidence="2">
    <location>
        <begin position="132"/>
        <end position="170"/>
    </location>
</feature>
<name>A0A1G2DGW9_9BACT</name>
<feature type="region of interest" description="Disordered" evidence="2">
    <location>
        <begin position="56"/>
        <end position="82"/>
    </location>
</feature>
<dbReference type="EMBL" id="MHLO01000013">
    <property type="protein sequence ID" value="OGZ12859.1"/>
    <property type="molecule type" value="Genomic_DNA"/>
</dbReference>
<sequence>MQLENRLRIKKLEIKDQERHLHDFERDISQLEGETHRAEQQVARVEGEVRSVVMGARKEEGLTKEAEQGMREKAQGIHGLHEKEEKVRREILALKREIETKEHELALLHDDERQLVKEKEDFRRQYEMEHFTARSGSEHAHEKELEAVRYEREADRKKTEIMRKKGDHDRVKQEILRKEEEVRSIETELRRLG</sequence>
<dbReference type="Proteomes" id="UP000178636">
    <property type="component" value="Unassembled WGS sequence"/>
</dbReference>
<organism evidence="3 4">
    <name type="scientific">Candidatus Lloydbacteria bacterium RIFCSPHIGHO2_02_FULL_54_17</name>
    <dbReference type="NCBI Taxonomy" id="1798664"/>
    <lineage>
        <taxon>Bacteria</taxon>
        <taxon>Candidatus Lloydiibacteriota</taxon>
    </lineage>
</organism>
<dbReference type="AlphaFoldDB" id="A0A1G2DGW9"/>
<accession>A0A1G2DGW9</accession>
<evidence type="ECO:0000313" key="3">
    <source>
        <dbReference type="EMBL" id="OGZ12859.1"/>
    </source>
</evidence>